<name>A0A225UN83_9STRA</name>
<sequence>MQVLSGKLRYYLAGPTCPKSHIVGGTVCTQFDLDGVLYAVKGKDLPPQYYHLQPNKNTPNCLELNGVFFSEGRVHNDTRAKHHNKSNKQSGGKRSRERSIPPPPIQHPPRAEDGTELVNDMELSFDVHMEFVHSAHPSPTHFPGVEFDHPPKRLQSRRNKPPPTPSSETWHSKNFWIHLDDVHPEVECRDTEGFQAMIASIAPDDHVITSGEYSYYHKKEKSKVRLSVEAVMLREQMSVMQKDIDRSKSDFERETKELSKALSTPAILKEIIKNHLAFSIRLARLMRQKSTLLEEFAWTHLWSRCIHASVLNGKFTFAPKWRKMTGKEPPTTLEALLANMDVLTKGLDTNAMKLLLLLTAPRVYENDYWIQALSGAHVPWLLASGTRLLHPNTLTAILRSECGYSILKRFRALSWSHDIMITLVDLQDSEFWLPNETALLQLNNEDDEP</sequence>
<evidence type="ECO:0000313" key="2">
    <source>
        <dbReference type="EMBL" id="OWY94465.1"/>
    </source>
</evidence>
<feature type="compositionally biased region" description="Basic residues" evidence="1">
    <location>
        <begin position="80"/>
        <end position="96"/>
    </location>
</feature>
<gene>
    <name evidence="2" type="ORF">PHMEG_00035794</name>
</gene>
<dbReference type="Proteomes" id="UP000198211">
    <property type="component" value="Unassembled WGS sequence"/>
</dbReference>
<evidence type="ECO:0000256" key="1">
    <source>
        <dbReference type="SAM" id="MobiDB-lite"/>
    </source>
</evidence>
<feature type="non-terminal residue" evidence="2">
    <location>
        <position position="449"/>
    </location>
</feature>
<comment type="caution">
    <text evidence="2">The sequence shown here is derived from an EMBL/GenBank/DDBJ whole genome shotgun (WGS) entry which is preliminary data.</text>
</comment>
<feature type="region of interest" description="Disordered" evidence="1">
    <location>
        <begin position="76"/>
        <end position="113"/>
    </location>
</feature>
<accession>A0A225UN83</accession>
<dbReference type="GO" id="GO:0016746">
    <property type="term" value="F:acyltransferase activity"/>
    <property type="evidence" value="ECO:0007669"/>
    <property type="project" value="UniProtKB-KW"/>
</dbReference>
<dbReference type="AlphaFoldDB" id="A0A225UN83"/>
<dbReference type="EMBL" id="NBNE01014333">
    <property type="protein sequence ID" value="OWY94465.1"/>
    <property type="molecule type" value="Genomic_DNA"/>
</dbReference>
<organism evidence="2 3">
    <name type="scientific">Phytophthora megakarya</name>
    <dbReference type="NCBI Taxonomy" id="4795"/>
    <lineage>
        <taxon>Eukaryota</taxon>
        <taxon>Sar</taxon>
        <taxon>Stramenopiles</taxon>
        <taxon>Oomycota</taxon>
        <taxon>Peronosporomycetes</taxon>
        <taxon>Peronosporales</taxon>
        <taxon>Peronosporaceae</taxon>
        <taxon>Phytophthora</taxon>
    </lineage>
</organism>
<keyword evidence="2" id="KW-0808">Transferase</keyword>
<feature type="region of interest" description="Disordered" evidence="1">
    <location>
        <begin position="136"/>
        <end position="169"/>
    </location>
</feature>
<keyword evidence="2" id="KW-0012">Acyltransferase</keyword>
<proteinExistence type="predicted"/>
<dbReference type="STRING" id="4795.A0A225UN83"/>
<dbReference type="OrthoDB" id="162864at2759"/>
<evidence type="ECO:0000313" key="3">
    <source>
        <dbReference type="Proteomes" id="UP000198211"/>
    </source>
</evidence>
<reference evidence="3" key="1">
    <citation type="submission" date="2017-03" db="EMBL/GenBank/DDBJ databases">
        <title>Phytopthora megakarya and P. palmivora, two closely related causual agents of cacao black pod achieved similar genome size and gene model numbers by different mechanisms.</title>
        <authorList>
            <person name="Ali S."/>
            <person name="Shao J."/>
            <person name="Larry D.J."/>
            <person name="Kronmiller B."/>
            <person name="Shen D."/>
            <person name="Strem M.D."/>
            <person name="Melnick R.L."/>
            <person name="Guiltinan M.J."/>
            <person name="Tyler B.M."/>
            <person name="Meinhardt L.W."/>
            <person name="Bailey B.A."/>
        </authorList>
    </citation>
    <scope>NUCLEOTIDE SEQUENCE [LARGE SCALE GENOMIC DNA]</scope>
    <source>
        <strain evidence="3">zdho120</strain>
    </source>
</reference>
<protein>
    <submittedName>
        <fullName evidence="2">Choline/Carnitine Oacyltransferase</fullName>
    </submittedName>
</protein>
<keyword evidence="3" id="KW-1185">Reference proteome</keyword>